<evidence type="ECO:0000313" key="2">
    <source>
        <dbReference type="Proteomes" id="UP000001235"/>
    </source>
</evidence>
<sequence>MADYHVRGRQAWHHHMALTMVALMFLVERMACRESADLLSSNDLVEIMHHKLPCKIETDADLVASIEARHRRRRGKNFAYGKQYVILSMSKHNGI</sequence>
<protein>
    <submittedName>
        <fullName evidence="1">Transposase</fullName>
    </submittedName>
</protein>
<name>D9SEA1_GALCS</name>
<dbReference type="Proteomes" id="UP000001235">
    <property type="component" value="Chromosome"/>
</dbReference>
<dbReference type="EMBL" id="CP002159">
    <property type="protein sequence ID" value="ADL54877.1"/>
    <property type="molecule type" value="Genomic_DNA"/>
</dbReference>
<dbReference type="AlphaFoldDB" id="D9SEA1"/>
<dbReference type="RefSeq" id="WP_013292818.1">
    <property type="nucleotide sequence ID" value="NC_014394.1"/>
</dbReference>
<dbReference type="eggNOG" id="ENOG502ZFWG">
    <property type="taxonomic scope" value="Bacteria"/>
</dbReference>
<keyword evidence="2" id="KW-1185">Reference proteome</keyword>
<dbReference type="OrthoDB" id="583339at2"/>
<accession>D9SEA1</accession>
<organism evidence="1 2">
    <name type="scientific">Gallionella capsiferriformans (strain ES-2)</name>
    <name type="common">Gallionella ferruginea capsiferriformans (strain ES-2)</name>
    <dbReference type="NCBI Taxonomy" id="395494"/>
    <lineage>
        <taxon>Bacteria</taxon>
        <taxon>Pseudomonadati</taxon>
        <taxon>Pseudomonadota</taxon>
        <taxon>Betaproteobacteria</taxon>
        <taxon>Nitrosomonadales</taxon>
        <taxon>Gallionellaceae</taxon>
        <taxon>Gallionella</taxon>
    </lineage>
</organism>
<dbReference type="STRING" id="395494.Galf_0841"/>
<proteinExistence type="predicted"/>
<gene>
    <name evidence="1" type="ordered locus">Galf_0841</name>
</gene>
<reference evidence="1 2" key="1">
    <citation type="submission" date="2010-08" db="EMBL/GenBank/DDBJ databases">
        <title>Complete sequence of Gallionella capsiferriformans ES-2.</title>
        <authorList>
            <consortium name="US DOE Joint Genome Institute"/>
            <person name="Lucas S."/>
            <person name="Copeland A."/>
            <person name="Lapidus A."/>
            <person name="Cheng J.-F."/>
            <person name="Bruce D."/>
            <person name="Goodwin L."/>
            <person name="Pitluck S."/>
            <person name="Chertkov O."/>
            <person name="Davenport K.W."/>
            <person name="Detter J.C."/>
            <person name="Han C."/>
            <person name="Tapia R."/>
            <person name="Land M."/>
            <person name="Hauser L."/>
            <person name="Chang Y.-J."/>
            <person name="Jeffries C."/>
            <person name="Kyrpides N."/>
            <person name="Ivanova N."/>
            <person name="Mikhailova N."/>
            <person name="Shelobolina E.S."/>
            <person name="Picardal F."/>
            <person name="Roden E."/>
            <person name="Emerson D."/>
            <person name="Woyke T."/>
        </authorList>
    </citation>
    <scope>NUCLEOTIDE SEQUENCE [LARGE SCALE GENOMIC DNA]</scope>
    <source>
        <strain evidence="1 2">ES-2</strain>
    </source>
</reference>
<dbReference type="HOGENOM" id="CLU_2368819_0_0_4"/>
<dbReference type="KEGG" id="gca:Galf_0841"/>
<evidence type="ECO:0000313" key="1">
    <source>
        <dbReference type="EMBL" id="ADL54877.1"/>
    </source>
</evidence>